<feature type="transmembrane region" description="Helical" evidence="6">
    <location>
        <begin position="308"/>
        <end position="324"/>
    </location>
</feature>
<sequence length="442" mass="48914">MNQPYSKRTIFSWSMYDFANQPFTTLVVTFIYGTFFTKVIAENEIVGTMLWSRGITITAIIVALLSPIMGAIADRGGYRKLYLIFWTWVSIIGALILWFPVEGQVVFALTAFIIGNVGFEMGGVFCNAFLPEITTKKNIGRVSGYGWSFGYVGGLIALAIALLLFVNPDIPIFNLDKSTHEHIRATNIMVAIWFAIFSIPTFLFVNQEKRPKQKIKPMIIESIIQVRNTFRNVRQYKEMTKFLIARLIYNDGLITVFAFGGIYAAGTFGFSFQDILIFGIVLNVAAGFGAFLMGFLDDMIGGKTTIQISNVGLIVACIIAVSAPDRDLFNITLPIIGSMLITGKSMFWLSGILIGIFSGPNQSASRSLMARFVPKDRENEFFGFFAFSGKATAFMGPFLLGVLTQIFESQRYGIAVVILFLIVGFLLLRSVDEDAGIAASQS</sequence>
<comment type="subcellular location">
    <subcellularLocation>
        <location evidence="1">Endomembrane system</location>
        <topology evidence="1">Multi-pass membrane protein</topology>
    </subcellularLocation>
</comment>
<dbReference type="InterPro" id="IPR020846">
    <property type="entry name" value="MFS_dom"/>
</dbReference>
<feature type="transmembrane region" description="Helical" evidence="6">
    <location>
        <begin position="381"/>
        <end position="400"/>
    </location>
</feature>
<evidence type="ECO:0000256" key="5">
    <source>
        <dbReference type="ARBA" id="ARBA00023136"/>
    </source>
</evidence>
<evidence type="ECO:0000313" key="8">
    <source>
        <dbReference type="EMBL" id="SVA58405.1"/>
    </source>
</evidence>
<organism evidence="8">
    <name type="scientific">marine metagenome</name>
    <dbReference type="NCBI Taxonomy" id="408172"/>
    <lineage>
        <taxon>unclassified sequences</taxon>
        <taxon>metagenomes</taxon>
        <taxon>ecological metagenomes</taxon>
    </lineage>
</organism>
<dbReference type="SUPFAM" id="SSF103473">
    <property type="entry name" value="MFS general substrate transporter"/>
    <property type="match status" value="1"/>
</dbReference>
<dbReference type="GO" id="GO:0022857">
    <property type="term" value="F:transmembrane transporter activity"/>
    <property type="evidence" value="ECO:0007669"/>
    <property type="project" value="InterPro"/>
</dbReference>
<dbReference type="PANTHER" id="PTHR23519">
    <property type="entry name" value="AUTOPHAGY-RELATED PROTEIN 22"/>
    <property type="match status" value="1"/>
</dbReference>
<dbReference type="PANTHER" id="PTHR23519:SF1">
    <property type="entry name" value="AUTOPHAGY-RELATED PROTEIN 22"/>
    <property type="match status" value="1"/>
</dbReference>
<feature type="domain" description="Major facilitator superfamily (MFS) profile" evidence="7">
    <location>
        <begin position="238"/>
        <end position="442"/>
    </location>
</feature>
<proteinExistence type="predicted"/>
<keyword evidence="5 6" id="KW-0472">Membrane</keyword>
<feature type="transmembrane region" description="Helical" evidence="6">
    <location>
        <begin position="105"/>
        <end position="130"/>
    </location>
</feature>
<feature type="transmembrane region" description="Helical" evidence="6">
    <location>
        <begin position="142"/>
        <end position="165"/>
    </location>
</feature>
<dbReference type="Gene3D" id="1.20.1250.20">
    <property type="entry name" value="MFS general substrate transporter like domains"/>
    <property type="match status" value="1"/>
</dbReference>
<dbReference type="EMBL" id="UINC01013533">
    <property type="protein sequence ID" value="SVA58405.1"/>
    <property type="molecule type" value="Genomic_DNA"/>
</dbReference>
<feature type="transmembrane region" description="Helical" evidence="6">
    <location>
        <begin position="21"/>
        <end position="41"/>
    </location>
</feature>
<feature type="transmembrane region" description="Helical" evidence="6">
    <location>
        <begin position="81"/>
        <end position="99"/>
    </location>
</feature>
<dbReference type="InterPro" id="IPR050495">
    <property type="entry name" value="ATG22/LtaA_families"/>
</dbReference>
<keyword evidence="3 6" id="KW-0812">Transmembrane</keyword>
<evidence type="ECO:0000256" key="6">
    <source>
        <dbReference type="SAM" id="Phobius"/>
    </source>
</evidence>
<protein>
    <recommendedName>
        <fullName evidence="7">Major facilitator superfamily (MFS) profile domain-containing protein</fullName>
    </recommendedName>
</protein>
<keyword evidence="4 6" id="KW-1133">Transmembrane helix</keyword>
<evidence type="ECO:0000256" key="2">
    <source>
        <dbReference type="ARBA" id="ARBA00022448"/>
    </source>
</evidence>
<accession>A0A381X0Z8</accession>
<evidence type="ECO:0000256" key="4">
    <source>
        <dbReference type="ARBA" id="ARBA00022989"/>
    </source>
</evidence>
<evidence type="ECO:0000259" key="7">
    <source>
        <dbReference type="PROSITE" id="PS50850"/>
    </source>
</evidence>
<dbReference type="AlphaFoldDB" id="A0A381X0Z8"/>
<dbReference type="Pfam" id="PF11700">
    <property type="entry name" value="ATG22"/>
    <property type="match status" value="1"/>
</dbReference>
<feature type="transmembrane region" description="Helical" evidence="6">
    <location>
        <begin position="275"/>
        <end position="296"/>
    </location>
</feature>
<feature type="transmembrane region" description="Helical" evidence="6">
    <location>
        <begin position="185"/>
        <end position="205"/>
    </location>
</feature>
<feature type="transmembrane region" description="Helical" evidence="6">
    <location>
        <begin position="247"/>
        <end position="269"/>
    </location>
</feature>
<feature type="transmembrane region" description="Helical" evidence="6">
    <location>
        <begin position="336"/>
        <end position="360"/>
    </location>
</feature>
<feature type="transmembrane region" description="Helical" evidence="6">
    <location>
        <begin position="53"/>
        <end position="74"/>
    </location>
</feature>
<dbReference type="PROSITE" id="PS50850">
    <property type="entry name" value="MFS"/>
    <property type="match status" value="1"/>
</dbReference>
<evidence type="ECO:0000256" key="1">
    <source>
        <dbReference type="ARBA" id="ARBA00004127"/>
    </source>
</evidence>
<dbReference type="InterPro" id="IPR036259">
    <property type="entry name" value="MFS_trans_sf"/>
</dbReference>
<feature type="transmembrane region" description="Helical" evidence="6">
    <location>
        <begin position="412"/>
        <end position="428"/>
    </location>
</feature>
<keyword evidence="2" id="KW-0813">Transport</keyword>
<name>A0A381X0Z8_9ZZZZ</name>
<dbReference type="GO" id="GO:0012505">
    <property type="term" value="C:endomembrane system"/>
    <property type="evidence" value="ECO:0007669"/>
    <property type="project" value="UniProtKB-SubCell"/>
</dbReference>
<gene>
    <name evidence="8" type="ORF">METZ01_LOCUS111259</name>
</gene>
<evidence type="ECO:0000256" key="3">
    <source>
        <dbReference type="ARBA" id="ARBA00022692"/>
    </source>
</evidence>
<dbReference type="InterPro" id="IPR024671">
    <property type="entry name" value="Atg22-like"/>
</dbReference>
<reference evidence="8" key="1">
    <citation type="submission" date="2018-05" db="EMBL/GenBank/DDBJ databases">
        <authorList>
            <person name="Lanie J.A."/>
            <person name="Ng W.-L."/>
            <person name="Kazmierczak K.M."/>
            <person name="Andrzejewski T.M."/>
            <person name="Davidsen T.M."/>
            <person name="Wayne K.J."/>
            <person name="Tettelin H."/>
            <person name="Glass J.I."/>
            <person name="Rusch D."/>
            <person name="Podicherti R."/>
            <person name="Tsui H.-C.T."/>
            <person name="Winkler M.E."/>
        </authorList>
    </citation>
    <scope>NUCLEOTIDE SEQUENCE</scope>
</reference>